<dbReference type="AlphaFoldDB" id="A0A9X2AEY4"/>
<proteinExistence type="predicted"/>
<dbReference type="GO" id="GO:0016126">
    <property type="term" value="P:sterol biosynthetic process"/>
    <property type="evidence" value="ECO:0007669"/>
    <property type="project" value="TreeGrafter"/>
</dbReference>
<dbReference type="SUPFAM" id="SSF53335">
    <property type="entry name" value="S-adenosyl-L-methionine-dependent methyltransferases"/>
    <property type="match status" value="1"/>
</dbReference>
<reference evidence="3" key="1">
    <citation type="submission" date="2022-03" db="EMBL/GenBank/DDBJ databases">
        <title>Draft Genome Sequence of Firmicute Strain S0AB, a Heterotrophic Iron/Sulfur-Oxidizing Extreme Acidophile.</title>
        <authorList>
            <person name="Vergara E."/>
            <person name="Pakostova E."/>
            <person name="Johnson D.B."/>
            <person name="Holmes D.S."/>
        </authorList>
    </citation>
    <scope>NUCLEOTIDE SEQUENCE</scope>
    <source>
        <strain evidence="3">S0AB</strain>
    </source>
</reference>
<feature type="domain" description="Methyltransferase type 11" evidence="2">
    <location>
        <begin position="55"/>
        <end position="164"/>
    </location>
</feature>
<dbReference type="Gene3D" id="3.40.50.150">
    <property type="entry name" value="Vaccinia Virus protein VP39"/>
    <property type="match status" value="1"/>
</dbReference>
<name>A0A9X2AEY4_9BACL</name>
<comment type="caution">
    <text evidence="3">The sequence shown here is derived from an EMBL/GenBank/DDBJ whole genome shotgun (WGS) entry which is preliminary data.</text>
</comment>
<evidence type="ECO:0000313" key="4">
    <source>
        <dbReference type="Proteomes" id="UP001139263"/>
    </source>
</evidence>
<evidence type="ECO:0000256" key="1">
    <source>
        <dbReference type="ARBA" id="ARBA00022679"/>
    </source>
</evidence>
<keyword evidence="3" id="KW-0830">Ubiquinone</keyword>
<evidence type="ECO:0000259" key="2">
    <source>
        <dbReference type="Pfam" id="PF08241"/>
    </source>
</evidence>
<protein>
    <submittedName>
        <fullName evidence="3">Ubiquinone/menaquinone biosynthesis C-methyltransferase UbiE</fullName>
        <ecNumber evidence="3">2.1.1.163</ecNumber>
    </submittedName>
</protein>
<dbReference type="RefSeq" id="WP_241713866.1">
    <property type="nucleotide sequence ID" value="NZ_JALBUF010000004.1"/>
</dbReference>
<dbReference type="PANTHER" id="PTHR44068">
    <property type="entry name" value="ZGC:194242"/>
    <property type="match status" value="1"/>
</dbReference>
<dbReference type="GO" id="GO:0003838">
    <property type="term" value="F:sterol 24-C-methyltransferase activity"/>
    <property type="evidence" value="ECO:0007669"/>
    <property type="project" value="TreeGrafter"/>
</dbReference>
<gene>
    <name evidence="3" type="primary">ubiE_6</name>
    <name evidence="3" type="ORF">MM817_01768</name>
</gene>
<evidence type="ECO:0000313" key="3">
    <source>
        <dbReference type="EMBL" id="MCI0183491.1"/>
    </source>
</evidence>
<accession>A0A9X2AEY4</accession>
<dbReference type="EC" id="2.1.1.163" evidence="3"/>
<dbReference type="Proteomes" id="UP001139263">
    <property type="component" value="Unassembled WGS sequence"/>
</dbReference>
<keyword evidence="1 3" id="KW-0808">Transferase</keyword>
<dbReference type="PANTHER" id="PTHR44068:SF1">
    <property type="entry name" value="HYPOTHETICAL LOC100005854"/>
    <property type="match status" value="1"/>
</dbReference>
<dbReference type="GO" id="GO:0043770">
    <property type="term" value="F:demethylmenaquinone methyltransferase activity"/>
    <property type="evidence" value="ECO:0007669"/>
    <property type="project" value="UniProtKB-EC"/>
</dbReference>
<sequence>MNEDRFALIDETYSSYIGNHPELHDRWLLLQTVYTGKDRRSVYPFLPLPKGAAVLDVGTGFGALATEIAYFAPVAVTGVDVDVEKLKVAQVIAQAVAKKASQTGVGNGGLDAIPTFVEGDVYHLPFADDSFDLVISRFLFQHLQDPRLALKELFRVVRSGGLVCLIDIDEGLTIAYPEVPVYRALHEAFIALQARRGGDRMIGRKLAVYMQEANFNGIHSVAQVHSSFSPQVANDIGRQFTLRKLQEVRDEIVLEGLMTRQEYDSYYSQYESSVDGWSFDVAGHVTVFGVKP</sequence>
<dbReference type="InterPro" id="IPR013216">
    <property type="entry name" value="Methyltransf_11"/>
</dbReference>
<dbReference type="InterPro" id="IPR029063">
    <property type="entry name" value="SAM-dependent_MTases_sf"/>
</dbReference>
<organism evidence="3 4">
    <name type="scientific">Sulfoacidibacillus ferrooxidans</name>
    <dbReference type="NCBI Taxonomy" id="2005001"/>
    <lineage>
        <taxon>Bacteria</taxon>
        <taxon>Bacillati</taxon>
        <taxon>Bacillota</taxon>
        <taxon>Bacilli</taxon>
        <taxon>Bacillales</taxon>
        <taxon>Alicyclobacillaceae</taxon>
        <taxon>Sulfoacidibacillus</taxon>
    </lineage>
</organism>
<dbReference type="GO" id="GO:0032259">
    <property type="term" value="P:methylation"/>
    <property type="evidence" value="ECO:0007669"/>
    <property type="project" value="UniProtKB-KW"/>
</dbReference>
<keyword evidence="3" id="KW-0489">Methyltransferase</keyword>
<keyword evidence="4" id="KW-1185">Reference proteome</keyword>
<dbReference type="CDD" id="cd02440">
    <property type="entry name" value="AdoMet_MTases"/>
    <property type="match status" value="1"/>
</dbReference>
<dbReference type="EMBL" id="JALBUF010000004">
    <property type="protein sequence ID" value="MCI0183491.1"/>
    <property type="molecule type" value="Genomic_DNA"/>
</dbReference>
<dbReference type="Pfam" id="PF08241">
    <property type="entry name" value="Methyltransf_11"/>
    <property type="match status" value="1"/>
</dbReference>
<dbReference type="InterPro" id="IPR050447">
    <property type="entry name" value="Erg6_SMT_methyltransf"/>
</dbReference>